<dbReference type="Proteomes" id="UP000043437">
    <property type="component" value="Unassembled WGS sequence"/>
</dbReference>
<dbReference type="PANTHER" id="PTHR32328:SF0">
    <property type="entry name" value="L-SERYL-TRNA(SEC) SELENIUM TRANSFERASE"/>
    <property type="match status" value="1"/>
</dbReference>
<reference evidence="11" key="1">
    <citation type="submission" date="2014-12" db="EMBL/GenBank/DDBJ databases">
        <authorList>
            <person name="Jaenicke S."/>
        </authorList>
    </citation>
    <scope>NUCLEOTIDE SEQUENCE [LARGE SCALE GENOMIC DNA]</scope>
</reference>
<keyword evidence="3 8" id="KW-0808">Transferase</keyword>
<evidence type="ECO:0000256" key="8">
    <source>
        <dbReference type="HAMAP-Rule" id="MF_00423"/>
    </source>
</evidence>
<gene>
    <name evidence="8" type="primary">selA</name>
    <name evidence="10" type="ORF">HAL07_07400</name>
</gene>
<comment type="catalytic activity">
    <reaction evidence="8">
        <text>L-seryl-tRNA(Sec) + selenophosphate + H(+) = L-selenocysteinyl-tRNA(Sec) + phosphate</text>
        <dbReference type="Rhea" id="RHEA:22728"/>
        <dbReference type="Rhea" id="RHEA-COMP:9742"/>
        <dbReference type="Rhea" id="RHEA-COMP:9743"/>
        <dbReference type="ChEBI" id="CHEBI:15378"/>
        <dbReference type="ChEBI" id="CHEBI:16144"/>
        <dbReference type="ChEBI" id="CHEBI:43474"/>
        <dbReference type="ChEBI" id="CHEBI:78533"/>
        <dbReference type="ChEBI" id="CHEBI:78573"/>
        <dbReference type="EC" id="2.9.1.1"/>
    </reaction>
</comment>
<evidence type="ECO:0000256" key="4">
    <source>
        <dbReference type="ARBA" id="ARBA00022898"/>
    </source>
</evidence>
<evidence type="ECO:0000256" key="6">
    <source>
        <dbReference type="ARBA" id="ARBA00023266"/>
    </source>
</evidence>
<keyword evidence="4 8" id="KW-0663">Pyridoxal phosphate</keyword>
<dbReference type="GO" id="GO:0001717">
    <property type="term" value="P:conversion of seryl-tRNAsec to selenocys-tRNAsec"/>
    <property type="evidence" value="ECO:0007669"/>
    <property type="project" value="UniProtKB-UniRule"/>
</dbReference>
<evidence type="ECO:0000256" key="1">
    <source>
        <dbReference type="ARBA" id="ARBA00001933"/>
    </source>
</evidence>
<dbReference type="Gene3D" id="3.90.1150.180">
    <property type="match status" value="1"/>
</dbReference>
<dbReference type="InterPro" id="IPR018319">
    <property type="entry name" value="SelA-like"/>
</dbReference>
<dbReference type="GO" id="GO:0001514">
    <property type="term" value="P:selenocysteine incorporation"/>
    <property type="evidence" value="ECO:0007669"/>
    <property type="project" value="UniProtKB-UniRule"/>
</dbReference>
<organism evidence="10 11">
    <name type="scientific">Helicobacter ailurogastricus</name>
    <dbReference type="NCBI Taxonomy" id="1578720"/>
    <lineage>
        <taxon>Bacteria</taxon>
        <taxon>Pseudomonadati</taxon>
        <taxon>Campylobacterota</taxon>
        <taxon>Epsilonproteobacteria</taxon>
        <taxon>Campylobacterales</taxon>
        <taxon>Helicobacteraceae</taxon>
        <taxon>Helicobacter</taxon>
    </lineage>
</organism>
<sequence>MKTNPPAMHALLNAPALKNYPKDSLKSLATALFKAHQETPFTCANLDEWVGLVKERYHAVMSPPLKPLYNATGVVLSTNLGRACLEPSHLKELELLSGYVNLEVDDTGKRANRCHLVQELLKMLFGAEDALILNNNASALVLVASVFAPKAQNKETLLSYGQLVEIGGHFRAHELLDCVTNLKFVGSTNKTYLQDYQHALSPQTTLITTIHLSNFSQQGFVASVRAKELYKLATAHKILFYEDLGSMQGIEEVQKSLKHAHLVSFSADKLLGSVQGGIVLGAKECVQALAKHPLYRAFRADKIQLYMLARSLQAHIQGQTNPTQRLLAQDRDTLLNKALKLLQLLSATPIKAMLLETTARIGGGVADNGLRSFGLLLTSKRDFKEFHNVLHQQGLACVLRSDGVLLDTFALFEKDLVGIARIVKSAL</sequence>
<name>A0A0K2Y2R0_9HELI</name>
<dbReference type="RefSeq" id="WP_082355816.1">
    <property type="nucleotide sequence ID" value="NZ_CDMG01000004.1"/>
</dbReference>
<evidence type="ECO:0000313" key="11">
    <source>
        <dbReference type="Proteomes" id="UP000043437"/>
    </source>
</evidence>
<evidence type="ECO:0000313" key="10">
    <source>
        <dbReference type="EMBL" id="CRI32265.1"/>
    </source>
</evidence>
<keyword evidence="6 8" id="KW-0711">Selenium</keyword>
<dbReference type="GO" id="GO:0004125">
    <property type="term" value="F:L-seryl-tRNA(Sec) selenium transferase activity"/>
    <property type="evidence" value="ECO:0007669"/>
    <property type="project" value="UniProtKB-UniRule"/>
</dbReference>
<dbReference type="PANTHER" id="PTHR32328">
    <property type="entry name" value="L-SERYL-TRNA(SEC) SELENIUM TRANSFERASE"/>
    <property type="match status" value="1"/>
</dbReference>
<dbReference type="InterPro" id="IPR015424">
    <property type="entry name" value="PyrdxlP-dep_Trfase"/>
</dbReference>
<dbReference type="UniPathway" id="UPA00906">
    <property type="reaction ID" value="UER00896"/>
</dbReference>
<protein>
    <recommendedName>
        <fullName evidence="8">L-seryl-tRNA(Sec) selenium transferase</fullName>
        <ecNumber evidence="8">2.9.1.1</ecNumber>
    </recommendedName>
    <alternativeName>
        <fullName evidence="8">Selenocysteine synthase</fullName>
        <shortName evidence="8">Sec synthase</shortName>
    </alternativeName>
    <alternativeName>
        <fullName evidence="8">Selenocysteinyl-tRNA(Sec) synthase</fullName>
    </alternativeName>
</protein>
<dbReference type="SUPFAM" id="SSF53383">
    <property type="entry name" value="PLP-dependent transferases"/>
    <property type="match status" value="1"/>
</dbReference>
<evidence type="ECO:0000256" key="9">
    <source>
        <dbReference type="PIRSR" id="PIRSR618319-50"/>
    </source>
</evidence>
<comment type="pathway">
    <text evidence="8">Aminoacyl-tRNA biosynthesis; selenocysteinyl-tRNA(Sec) biosynthesis; selenocysteinyl-tRNA(Sec) from L-seryl-tRNA(Sec) (bacterial route): step 1/1.</text>
</comment>
<keyword evidence="2 8" id="KW-0963">Cytoplasm</keyword>
<comment type="subcellular location">
    <subcellularLocation>
        <location evidence="8">Cytoplasm</location>
    </subcellularLocation>
</comment>
<dbReference type="InterPro" id="IPR004534">
    <property type="entry name" value="SelA_trans"/>
</dbReference>
<dbReference type="Gene3D" id="3.40.640.10">
    <property type="entry name" value="Type I PLP-dependent aspartate aminotransferase-like (Major domain)"/>
    <property type="match status" value="1"/>
</dbReference>
<dbReference type="EC" id="2.9.1.1" evidence="8"/>
<evidence type="ECO:0000256" key="3">
    <source>
        <dbReference type="ARBA" id="ARBA00022679"/>
    </source>
</evidence>
<dbReference type="GeneID" id="82131717"/>
<accession>A0A0K2Y2R0</accession>
<evidence type="ECO:0000256" key="2">
    <source>
        <dbReference type="ARBA" id="ARBA00022490"/>
    </source>
</evidence>
<evidence type="ECO:0000256" key="5">
    <source>
        <dbReference type="ARBA" id="ARBA00022917"/>
    </source>
</evidence>
<comment type="cofactor">
    <cofactor evidence="1 8 9">
        <name>pyridoxal 5'-phosphate</name>
        <dbReference type="ChEBI" id="CHEBI:597326"/>
    </cofactor>
</comment>
<proteinExistence type="inferred from homology"/>
<dbReference type="NCBIfam" id="TIGR00474">
    <property type="entry name" value="selA"/>
    <property type="match status" value="1"/>
</dbReference>
<dbReference type="HAMAP" id="MF_00423">
    <property type="entry name" value="SelA"/>
    <property type="match status" value="1"/>
</dbReference>
<keyword evidence="5 8" id="KW-0648">Protein biosynthesis</keyword>
<dbReference type="InterPro" id="IPR015421">
    <property type="entry name" value="PyrdxlP-dep_Trfase_major"/>
</dbReference>
<dbReference type="GO" id="GO:0005737">
    <property type="term" value="C:cytoplasm"/>
    <property type="evidence" value="ECO:0007669"/>
    <property type="project" value="UniProtKB-SubCell"/>
</dbReference>
<comment type="similarity">
    <text evidence="7 8">Belongs to the SelA family.</text>
</comment>
<dbReference type="AlphaFoldDB" id="A0A0K2Y2R0"/>
<dbReference type="Pfam" id="PF03841">
    <property type="entry name" value="SelA"/>
    <property type="match status" value="1"/>
</dbReference>
<feature type="modified residue" description="N6-(pyridoxal phosphate)lysine" evidence="8 9">
    <location>
        <position position="269"/>
    </location>
</feature>
<dbReference type="EMBL" id="CDMG01000004">
    <property type="protein sequence ID" value="CRI32265.1"/>
    <property type="molecule type" value="Genomic_DNA"/>
</dbReference>
<comment type="function">
    <text evidence="8">Converts seryl-tRNA(Sec) to selenocysteinyl-tRNA(Sec) required for selenoprotein biosynthesis.</text>
</comment>
<evidence type="ECO:0000256" key="7">
    <source>
        <dbReference type="ARBA" id="ARBA00044507"/>
    </source>
</evidence>